<evidence type="ECO:0000256" key="4">
    <source>
        <dbReference type="ARBA" id="ARBA00022475"/>
    </source>
</evidence>
<keyword evidence="7 8" id="KW-0472">Membrane</keyword>
<feature type="transmembrane region" description="Helical" evidence="8">
    <location>
        <begin position="206"/>
        <end position="230"/>
    </location>
</feature>
<dbReference type="GO" id="GO:0032217">
    <property type="term" value="F:riboflavin transmembrane transporter activity"/>
    <property type="evidence" value="ECO:0007669"/>
    <property type="project" value="UniProtKB-UniRule"/>
</dbReference>
<protein>
    <submittedName>
        <fullName evidence="9">ECF transporter S component</fullName>
    </submittedName>
</protein>
<accession>A0A9D2MPT1</accession>
<dbReference type="Gene3D" id="1.10.1760.20">
    <property type="match status" value="1"/>
</dbReference>
<evidence type="ECO:0000256" key="5">
    <source>
        <dbReference type="ARBA" id="ARBA00022692"/>
    </source>
</evidence>
<dbReference type="Pfam" id="PF12822">
    <property type="entry name" value="ECF_trnsprt"/>
    <property type="match status" value="1"/>
</dbReference>
<gene>
    <name evidence="9" type="ORF">H9763_04530</name>
</gene>
<evidence type="ECO:0000313" key="10">
    <source>
        <dbReference type="Proteomes" id="UP000886883"/>
    </source>
</evidence>
<keyword evidence="5 8" id="KW-0812">Transmembrane</keyword>
<dbReference type="GO" id="GO:0005886">
    <property type="term" value="C:plasma membrane"/>
    <property type="evidence" value="ECO:0007669"/>
    <property type="project" value="UniProtKB-SubCell"/>
</dbReference>
<dbReference type="EMBL" id="DWXE01000015">
    <property type="protein sequence ID" value="HJB90718.1"/>
    <property type="molecule type" value="Genomic_DNA"/>
</dbReference>
<evidence type="ECO:0000256" key="3">
    <source>
        <dbReference type="ARBA" id="ARBA00022448"/>
    </source>
</evidence>
<feature type="transmembrane region" description="Helical" evidence="8">
    <location>
        <begin position="12"/>
        <end position="32"/>
    </location>
</feature>
<name>A0A9D2MPT1_9FIRM</name>
<comment type="caution">
    <text evidence="9">The sequence shown here is derived from an EMBL/GenBank/DDBJ whole genome shotgun (WGS) entry which is preliminary data.</text>
</comment>
<reference evidence="9" key="1">
    <citation type="journal article" date="2021" name="PeerJ">
        <title>Extensive microbial diversity within the chicken gut microbiome revealed by metagenomics and culture.</title>
        <authorList>
            <person name="Gilroy R."/>
            <person name="Ravi A."/>
            <person name="Getino M."/>
            <person name="Pursley I."/>
            <person name="Horton D.L."/>
            <person name="Alikhan N.F."/>
            <person name="Baker D."/>
            <person name="Gharbi K."/>
            <person name="Hall N."/>
            <person name="Watson M."/>
            <person name="Adriaenssens E.M."/>
            <person name="Foster-Nyarko E."/>
            <person name="Jarju S."/>
            <person name="Secka A."/>
            <person name="Antonio M."/>
            <person name="Oren A."/>
            <person name="Chaudhuri R.R."/>
            <person name="La Ragione R."/>
            <person name="Hildebrand F."/>
            <person name="Pallen M.J."/>
        </authorList>
    </citation>
    <scope>NUCLEOTIDE SEQUENCE</scope>
    <source>
        <strain evidence="9">USAMLcec3-2134</strain>
    </source>
</reference>
<evidence type="ECO:0000256" key="1">
    <source>
        <dbReference type="ARBA" id="ARBA00004651"/>
    </source>
</evidence>
<dbReference type="PANTHER" id="PTHR38438">
    <property type="entry name" value="RIBOFLAVIN TRANSPORTER RIBU"/>
    <property type="match status" value="1"/>
</dbReference>
<reference evidence="9" key="2">
    <citation type="submission" date="2021-04" db="EMBL/GenBank/DDBJ databases">
        <authorList>
            <person name="Gilroy R."/>
        </authorList>
    </citation>
    <scope>NUCLEOTIDE SEQUENCE</scope>
    <source>
        <strain evidence="9">USAMLcec3-2134</strain>
    </source>
</reference>
<evidence type="ECO:0000256" key="6">
    <source>
        <dbReference type="ARBA" id="ARBA00022989"/>
    </source>
</evidence>
<dbReference type="InterPro" id="IPR025720">
    <property type="entry name" value="RibU"/>
</dbReference>
<evidence type="ECO:0000313" key="9">
    <source>
        <dbReference type="EMBL" id="HJB90718.1"/>
    </source>
</evidence>
<evidence type="ECO:0000256" key="2">
    <source>
        <dbReference type="ARBA" id="ARBA00005540"/>
    </source>
</evidence>
<organism evidence="9 10">
    <name type="scientific">Candidatus Eisenbergiella merdigallinarum</name>
    <dbReference type="NCBI Taxonomy" id="2838552"/>
    <lineage>
        <taxon>Bacteria</taxon>
        <taxon>Bacillati</taxon>
        <taxon>Bacillota</taxon>
        <taxon>Clostridia</taxon>
        <taxon>Lachnospirales</taxon>
        <taxon>Lachnospiraceae</taxon>
        <taxon>Eisenbergiella</taxon>
    </lineage>
</organism>
<comment type="subcellular location">
    <subcellularLocation>
        <location evidence="1">Cell membrane</location>
        <topology evidence="1">Multi-pass membrane protein</topology>
    </subcellularLocation>
</comment>
<dbReference type="PANTHER" id="PTHR38438:SF1">
    <property type="entry name" value="RIBOFLAVIN TRANSPORTER RIBU"/>
    <property type="match status" value="1"/>
</dbReference>
<dbReference type="AlphaFoldDB" id="A0A9D2MPT1"/>
<proteinExistence type="inferred from homology"/>
<dbReference type="Proteomes" id="UP000886883">
    <property type="component" value="Unassembled WGS sequence"/>
</dbReference>
<comment type="similarity">
    <text evidence="2">Belongs to the prokaryotic riboflavin transporter (P-RFT) (TC 2.A.87) family.</text>
</comment>
<keyword evidence="6 8" id="KW-1133">Transmembrane helix</keyword>
<dbReference type="InterPro" id="IPR024529">
    <property type="entry name" value="ECF_trnsprt_substrate-spec"/>
</dbReference>
<feature type="transmembrane region" description="Helical" evidence="8">
    <location>
        <begin position="125"/>
        <end position="144"/>
    </location>
</feature>
<sequence>MSAVMQTVSENLVFVLQFLGLVVLMFLIAYAVEKAVKRKRGDSERVLATRKIVMIGVFSAMAAVLMVLEFPVPFAPSFYGLDFSELPALIGAFAYGPVAGVMIEFCKIVIKIFLKPSSTAFVGELANFVIACVLVLPASVIYLVKKTRRNAIIGTVVGTLLMAVFGTAFNAVYLIPKFAQLYGMPLDSIIAMGTAINPSIHDITGLVVLCVAPLNLLKGGLVSLITVLIYKKLSPVLKAAAKKEK</sequence>
<evidence type="ECO:0000256" key="7">
    <source>
        <dbReference type="ARBA" id="ARBA00023136"/>
    </source>
</evidence>
<keyword evidence="3" id="KW-0813">Transport</keyword>
<keyword evidence="4" id="KW-1003">Cell membrane</keyword>
<evidence type="ECO:0000256" key="8">
    <source>
        <dbReference type="SAM" id="Phobius"/>
    </source>
</evidence>
<feature type="transmembrane region" description="Helical" evidence="8">
    <location>
        <begin position="150"/>
        <end position="174"/>
    </location>
</feature>
<feature type="transmembrane region" description="Helical" evidence="8">
    <location>
        <begin position="52"/>
        <end position="72"/>
    </location>
</feature>